<comment type="caution">
    <text evidence="3">The sequence shown here is derived from an EMBL/GenBank/DDBJ whole genome shotgun (WGS) entry which is preliminary data.</text>
</comment>
<dbReference type="PANTHER" id="PTHR46558">
    <property type="entry name" value="TRACRIPTIONAL REGULATORY PROTEIN-RELATED-RELATED"/>
    <property type="match status" value="1"/>
</dbReference>
<dbReference type="PANTHER" id="PTHR46558:SF11">
    <property type="entry name" value="HTH-TYPE TRANSCRIPTIONAL REGULATOR XRE"/>
    <property type="match status" value="1"/>
</dbReference>
<name>A0ABT9B8Z2_9BACT</name>
<evidence type="ECO:0000313" key="4">
    <source>
        <dbReference type="Proteomes" id="UP001176429"/>
    </source>
</evidence>
<accession>A0ABT9B8Z2</accession>
<feature type="domain" description="HTH cro/C1-type" evidence="2">
    <location>
        <begin position="168"/>
        <end position="222"/>
    </location>
</feature>
<evidence type="ECO:0000313" key="3">
    <source>
        <dbReference type="EMBL" id="MDO7874653.1"/>
    </source>
</evidence>
<feature type="domain" description="HTH cro/C1-type" evidence="2">
    <location>
        <begin position="82"/>
        <end position="137"/>
    </location>
</feature>
<dbReference type="Pfam" id="PF13560">
    <property type="entry name" value="HTH_31"/>
    <property type="match status" value="1"/>
</dbReference>
<dbReference type="CDD" id="cd00093">
    <property type="entry name" value="HTH_XRE"/>
    <property type="match status" value="2"/>
</dbReference>
<keyword evidence="4" id="KW-1185">Reference proteome</keyword>
<dbReference type="InterPro" id="IPR010982">
    <property type="entry name" value="Lambda_DNA-bd_dom_sf"/>
</dbReference>
<dbReference type="SMART" id="SM00530">
    <property type="entry name" value="HTH_XRE"/>
    <property type="match status" value="3"/>
</dbReference>
<dbReference type="Pfam" id="PF01381">
    <property type="entry name" value="HTH_3"/>
    <property type="match status" value="1"/>
</dbReference>
<dbReference type="EMBL" id="JAUQSY010000004">
    <property type="protein sequence ID" value="MDO7874653.1"/>
    <property type="molecule type" value="Genomic_DNA"/>
</dbReference>
<dbReference type="PROSITE" id="PS50943">
    <property type="entry name" value="HTH_CROC1"/>
    <property type="match status" value="2"/>
</dbReference>
<dbReference type="Proteomes" id="UP001176429">
    <property type="component" value="Unassembled WGS sequence"/>
</dbReference>
<evidence type="ECO:0000259" key="2">
    <source>
        <dbReference type="PROSITE" id="PS50943"/>
    </source>
</evidence>
<gene>
    <name evidence="3" type="ORF">Q5H93_07905</name>
</gene>
<dbReference type="SUPFAM" id="SSF47413">
    <property type="entry name" value="lambda repressor-like DNA-binding domains"/>
    <property type="match status" value="2"/>
</dbReference>
<dbReference type="Gene3D" id="1.10.260.40">
    <property type="entry name" value="lambda repressor-like DNA-binding domains"/>
    <property type="match status" value="2"/>
</dbReference>
<dbReference type="RefSeq" id="WP_305005965.1">
    <property type="nucleotide sequence ID" value="NZ_JAUQSY010000004.1"/>
</dbReference>
<protein>
    <submittedName>
        <fullName evidence="3">Helix-turn-helix transcriptional regulator</fullName>
    </submittedName>
</protein>
<evidence type="ECO:0000256" key="1">
    <source>
        <dbReference type="ARBA" id="ARBA00023125"/>
    </source>
</evidence>
<reference evidence="3" key="1">
    <citation type="submission" date="2023-07" db="EMBL/GenBank/DDBJ databases">
        <authorList>
            <person name="Kim M.K."/>
        </authorList>
    </citation>
    <scope>NUCLEOTIDE SEQUENCE</scope>
    <source>
        <strain evidence="3">ASUV-10-1</strain>
    </source>
</reference>
<dbReference type="InterPro" id="IPR001387">
    <property type="entry name" value="Cro/C1-type_HTH"/>
</dbReference>
<keyword evidence="1" id="KW-0238">DNA-binding</keyword>
<proteinExistence type="predicted"/>
<organism evidence="3 4">
    <name type="scientific">Hymenobacter aranciens</name>
    <dbReference type="NCBI Taxonomy" id="3063996"/>
    <lineage>
        <taxon>Bacteria</taxon>
        <taxon>Pseudomonadati</taxon>
        <taxon>Bacteroidota</taxon>
        <taxon>Cytophagia</taxon>
        <taxon>Cytophagales</taxon>
        <taxon>Hymenobacteraceae</taxon>
        <taxon>Hymenobacter</taxon>
    </lineage>
</organism>
<sequence length="264" mass="29546">MKTPFQKLLDTAAERRSLTLEEFAPLTGFPPERVQQWTTGATEPLAGDIARLARRLPQDGFDALSTQAIVTTPESRALGTLLKEGRQRAGLTQNGLFQKLGLPYNRITLWENGRAPLRKVEWEKLVAALGGHLDAEAAAPYLQILDNSPLADPQPYGTRIFKELNQRLTHLRKAGGFTASEIAEVLGTDNSRISLIENNRSNPTYHQLVAIARFYGVSTDYLLGTVVRDPHEEVQKLRTYINKLKSTVKHGSMREVMQLLEEEM</sequence>